<name>A0A5J9V4A1_9POAL</name>
<protein>
    <submittedName>
        <fullName evidence="1">Uncharacterized protein</fullName>
    </submittedName>
</protein>
<comment type="caution">
    <text evidence="1">The sequence shown here is derived from an EMBL/GenBank/DDBJ whole genome shotgun (WGS) entry which is preliminary data.</text>
</comment>
<gene>
    <name evidence="1" type="ORF">EJB05_22423</name>
</gene>
<dbReference type="Gramene" id="TVU30783">
    <property type="protein sequence ID" value="TVU30783"/>
    <property type="gene ID" value="EJB05_22423"/>
</dbReference>
<reference evidence="1 2" key="1">
    <citation type="journal article" date="2019" name="Sci. Rep.">
        <title>A high-quality genome of Eragrostis curvula grass provides insights into Poaceae evolution and supports new strategies to enhance forage quality.</title>
        <authorList>
            <person name="Carballo J."/>
            <person name="Santos B.A.C.M."/>
            <person name="Zappacosta D."/>
            <person name="Garbus I."/>
            <person name="Selva J.P."/>
            <person name="Gallo C.A."/>
            <person name="Diaz A."/>
            <person name="Albertini E."/>
            <person name="Caccamo M."/>
            <person name="Echenique V."/>
        </authorList>
    </citation>
    <scope>NUCLEOTIDE SEQUENCE [LARGE SCALE GENOMIC DNA]</scope>
    <source>
        <strain evidence="2">cv. Victoria</strain>
        <tissue evidence="1">Leaf</tissue>
    </source>
</reference>
<dbReference type="EMBL" id="RWGY01000011">
    <property type="protein sequence ID" value="TVU30783.1"/>
    <property type="molecule type" value="Genomic_DNA"/>
</dbReference>
<evidence type="ECO:0000313" key="1">
    <source>
        <dbReference type="EMBL" id="TVU30783.1"/>
    </source>
</evidence>
<accession>A0A5J9V4A1</accession>
<proteinExistence type="predicted"/>
<dbReference type="AlphaFoldDB" id="A0A5J9V4A1"/>
<dbReference type="Proteomes" id="UP000324897">
    <property type="component" value="Chromosome 1"/>
</dbReference>
<organism evidence="1 2">
    <name type="scientific">Eragrostis curvula</name>
    <name type="common">weeping love grass</name>
    <dbReference type="NCBI Taxonomy" id="38414"/>
    <lineage>
        <taxon>Eukaryota</taxon>
        <taxon>Viridiplantae</taxon>
        <taxon>Streptophyta</taxon>
        <taxon>Embryophyta</taxon>
        <taxon>Tracheophyta</taxon>
        <taxon>Spermatophyta</taxon>
        <taxon>Magnoliopsida</taxon>
        <taxon>Liliopsida</taxon>
        <taxon>Poales</taxon>
        <taxon>Poaceae</taxon>
        <taxon>PACMAD clade</taxon>
        <taxon>Chloridoideae</taxon>
        <taxon>Eragrostideae</taxon>
        <taxon>Eragrostidinae</taxon>
        <taxon>Eragrostis</taxon>
    </lineage>
</organism>
<keyword evidence="2" id="KW-1185">Reference proteome</keyword>
<evidence type="ECO:0000313" key="2">
    <source>
        <dbReference type="Proteomes" id="UP000324897"/>
    </source>
</evidence>
<sequence>MVLKLNRFVREVEDGLKITARFVLPSGMPPSCPARVLTAVAMIMVVGDKFFHRFEIDSEEEALVPSINSIFVFSLALVKHEVTL</sequence>